<dbReference type="Proteomes" id="UP001549921">
    <property type="component" value="Unassembled WGS sequence"/>
</dbReference>
<protein>
    <recommendedName>
        <fullName evidence="7">Adenylate kinase 7</fullName>
    </recommendedName>
</protein>
<evidence type="ECO:0000313" key="5">
    <source>
        <dbReference type="EMBL" id="KAL0840428.1"/>
    </source>
</evidence>
<evidence type="ECO:0000256" key="4">
    <source>
        <dbReference type="SAM" id="Coils"/>
    </source>
</evidence>
<dbReference type="InterPro" id="IPR047499">
    <property type="entry name" value="DD_AK7"/>
</dbReference>
<dbReference type="AlphaFoldDB" id="A0ABD0TAL2"/>
<dbReference type="InterPro" id="IPR007858">
    <property type="entry name" value="Dpy-30_motif"/>
</dbReference>
<name>A0ABD0TAL2_LOXSC</name>
<dbReference type="InterPro" id="IPR000850">
    <property type="entry name" value="Adenylat/UMP-CMP_kin"/>
</dbReference>
<dbReference type="Pfam" id="PF05186">
    <property type="entry name" value="Dpy-30"/>
    <property type="match status" value="1"/>
</dbReference>
<evidence type="ECO:0000256" key="1">
    <source>
        <dbReference type="ARBA" id="ARBA00022679"/>
    </source>
</evidence>
<accession>A0ABD0TAL2</accession>
<reference evidence="5 6" key="1">
    <citation type="submission" date="2024-06" db="EMBL/GenBank/DDBJ databases">
        <title>A chromosome-level genome assembly of beet webworm, Loxostege sticticalis.</title>
        <authorList>
            <person name="Zhang Y."/>
        </authorList>
    </citation>
    <scope>NUCLEOTIDE SEQUENCE [LARGE SCALE GENOMIC DNA]</scope>
    <source>
        <strain evidence="5">AQ028</strain>
        <tissue evidence="5">Male pupae</tissue>
    </source>
</reference>
<dbReference type="EMBL" id="JBEDNZ010000007">
    <property type="protein sequence ID" value="KAL0840428.1"/>
    <property type="molecule type" value="Genomic_DNA"/>
</dbReference>
<dbReference type="InterPro" id="IPR027417">
    <property type="entry name" value="P-loop_NTPase"/>
</dbReference>
<gene>
    <name evidence="5" type="ORF">ABMA28_015683</name>
</gene>
<dbReference type="GO" id="GO:0000166">
    <property type="term" value="F:nucleotide binding"/>
    <property type="evidence" value="ECO:0007669"/>
    <property type="project" value="UniProtKB-KW"/>
</dbReference>
<dbReference type="InterPro" id="IPR036291">
    <property type="entry name" value="NAD(P)-bd_dom_sf"/>
</dbReference>
<evidence type="ECO:0000256" key="3">
    <source>
        <dbReference type="ARBA" id="ARBA00022777"/>
    </source>
</evidence>
<proteinExistence type="predicted"/>
<dbReference type="GO" id="GO:0016301">
    <property type="term" value="F:kinase activity"/>
    <property type="evidence" value="ECO:0007669"/>
    <property type="project" value="UniProtKB-KW"/>
</dbReference>
<keyword evidence="1" id="KW-0808">Transferase</keyword>
<dbReference type="CDD" id="cd22967">
    <property type="entry name" value="DD_AK7"/>
    <property type="match status" value="1"/>
</dbReference>
<organism evidence="5 6">
    <name type="scientific">Loxostege sticticalis</name>
    <name type="common">Beet webworm moth</name>
    <dbReference type="NCBI Taxonomy" id="481309"/>
    <lineage>
        <taxon>Eukaryota</taxon>
        <taxon>Metazoa</taxon>
        <taxon>Ecdysozoa</taxon>
        <taxon>Arthropoda</taxon>
        <taxon>Hexapoda</taxon>
        <taxon>Insecta</taxon>
        <taxon>Pterygota</taxon>
        <taxon>Neoptera</taxon>
        <taxon>Endopterygota</taxon>
        <taxon>Lepidoptera</taxon>
        <taxon>Glossata</taxon>
        <taxon>Ditrysia</taxon>
        <taxon>Pyraloidea</taxon>
        <taxon>Crambidae</taxon>
        <taxon>Pyraustinae</taxon>
        <taxon>Loxostege</taxon>
    </lineage>
</organism>
<keyword evidence="4" id="KW-0175">Coiled coil</keyword>
<dbReference type="Gene3D" id="3.40.50.720">
    <property type="entry name" value="NAD(P)-binding Rossmann-like Domain"/>
    <property type="match status" value="1"/>
</dbReference>
<evidence type="ECO:0000313" key="6">
    <source>
        <dbReference type="Proteomes" id="UP001549921"/>
    </source>
</evidence>
<keyword evidence="2" id="KW-0547">Nucleotide-binding</keyword>
<keyword evidence="3" id="KW-0418">Kinase</keyword>
<comment type="caution">
    <text evidence="5">The sequence shown here is derived from an EMBL/GenBank/DDBJ whole genome shotgun (WGS) entry which is preliminary data.</text>
</comment>
<dbReference type="PANTHER" id="PTHR23359">
    <property type="entry name" value="NUCLEOTIDE KINASE"/>
    <property type="match status" value="1"/>
</dbReference>
<sequence length="816" mass="92227">MKKSIEKISSDKSTSELETLFSFKRYYINNLDSYHGEYILKEVSKVLEKNAAISTRDTSQTVVGEDMEPAIPQPPEQLYEIIGTVSDTKIKSLDNVARIVPKSECLPQMLTSGTVILDISYNRDELAIAMDYMKLLKDLLEKQTPAVAGGHASDIDDGGGESKKRYLILISTVMTWASTKPLDPDTPDMPFIESDFRKRKPHSNYKMHYDVENEVVAIARKYRSQIGALIVGSGVTYGGREDVLFYWFQKAWECEKVLPILGRGNNVIPLINVIDLAQIIYNLIVDFPKKLYILAVEQNITKQREIVKPLGRIVGSGMFKCIPKEDAFLIPEIDQRIYDLMILNLNMEPTFIVETMALQWTSELTFAENVPALMKQFKKERGLKPFKVVVYGPPIVGKTTLSKLLCEAYGLVYISPETVAQDMLEDLAWRVSHWEVGEVAALAMPTGEEVDPAATDIDDDQGEEEGMQEAARNTLAVLRSGRPLTDEDVMGYLRQRLLCREAQNRGWVLDGFPTTLAQCAALFEKGEEHDSDVEEENEEEQFDEDLDLFSNVLKKLLPDIVVSLEASDDFICEKAMRQPEGDSRLDEETVLKRLSEFRTGDSRDVSPLNFFDELDIHPLVVPVDKHTDYGMKGSYAAVALRMGRPCRYGKLLALIEAAEKQEKAEHETLRAKEAKAMKDLEQKMKEEREEKMEYWSELYALMREEEEAALAAAGEPMRNYLVHHIFPTLTPALLEVAKLRPEDPIDFLAEFLFKMNPSGKMLEPGYNLQAEKLLGKIKILDDALKDLDIKIDPLVPPEAEVGESSSKKNINSMSAF</sequence>
<dbReference type="Gene3D" id="1.20.890.10">
    <property type="entry name" value="cAMP-dependent protein kinase regulatory subunit, dimerization-anchoring domain"/>
    <property type="match status" value="1"/>
</dbReference>
<dbReference type="SUPFAM" id="SSF51735">
    <property type="entry name" value="NAD(P)-binding Rossmann-fold domains"/>
    <property type="match status" value="1"/>
</dbReference>
<dbReference type="SUPFAM" id="SSF52540">
    <property type="entry name" value="P-loop containing nucleoside triphosphate hydrolases"/>
    <property type="match status" value="1"/>
</dbReference>
<evidence type="ECO:0000256" key="2">
    <source>
        <dbReference type="ARBA" id="ARBA00022741"/>
    </source>
</evidence>
<dbReference type="Gene3D" id="3.40.50.300">
    <property type="entry name" value="P-loop containing nucleotide triphosphate hydrolases"/>
    <property type="match status" value="1"/>
</dbReference>
<evidence type="ECO:0008006" key="7">
    <source>
        <dbReference type="Google" id="ProtNLM"/>
    </source>
</evidence>
<feature type="coiled-coil region" evidence="4">
    <location>
        <begin position="655"/>
        <end position="697"/>
    </location>
</feature>